<dbReference type="RefSeq" id="WP_236338921.1">
    <property type="nucleotide sequence ID" value="NZ_JAKIJS010000005.1"/>
</dbReference>
<gene>
    <name evidence="2" type="ORF">L2716_17690</name>
</gene>
<name>A0ABS9H6Q3_9BACL</name>
<comment type="caution">
    <text evidence="2">The sequence shown here is derived from an EMBL/GenBank/DDBJ whole genome shotgun (WGS) entry which is preliminary data.</text>
</comment>
<reference evidence="2 3" key="1">
    <citation type="submission" date="2022-01" db="EMBL/GenBank/DDBJ databases">
        <title>Alkalihalobacillus sp. EGI L200015, a novel bacterium isolated from a salt lake sediment.</title>
        <authorList>
            <person name="Gao L."/>
            <person name="Fang B.-Z."/>
            <person name="Li W.-J."/>
        </authorList>
    </citation>
    <scope>NUCLEOTIDE SEQUENCE [LARGE SCALE GENOMIC DNA]</scope>
    <source>
        <strain evidence="2 3">KCTC 12718</strain>
    </source>
</reference>
<dbReference type="Proteomes" id="UP001649381">
    <property type="component" value="Unassembled WGS sequence"/>
</dbReference>
<evidence type="ECO:0000256" key="1">
    <source>
        <dbReference type="SAM" id="MobiDB-lite"/>
    </source>
</evidence>
<protein>
    <recommendedName>
        <fullName evidence="4">SAF domain-containing protein</fullName>
    </recommendedName>
</protein>
<evidence type="ECO:0000313" key="3">
    <source>
        <dbReference type="Proteomes" id="UP001649381"/>
    </source>
</evidence>
<evidence type="ECO:0000313" key="2">
    <source>
        <dbReference type="EMBL" id="MCF6139552.1"/>
    </source>
</evidence>
<accession>A0ABS9H6Q3</accession>
<dbReference type="CDD" id="cd11614">
    <property type="entry name" value="SAF_CpaB_FlgA_like"/>
    <property type="match status" value="1"/>
</dbReference>
<sequence>MIDAKRKAFIFLTLAFILAVVAAGFIINQIQMAQDSLGETVKVAAADTDIQSYTSINESDIEWVEMPMTAQVDSFIKKSDDMKDSITIVNLKEGDLVTKSVVRKKIDIPADHRVVWLNPSENVLVDQGVAEGDLVDVISVLKNKEGVTTERLLQNIKVVQFEEKKEGPPAIKVSLSVTDAEKLIYTQNAAKQIRVLRVNQVTKSSESKKPEQKSEEPKESEGNPPKQKDKEKKSEDAQKNNQ</sequence>
<evidence type="ECO:0008006" key="4">
    <source>
        <dbReference type="Google" id="ProtNLM"/>
    </source>
</evidence>
<feature type="compositionally biased region" description="Basic and acidic residues" evidence="1">
    <location>
        <begin position="205"/>
        <end position="242"/>
    </location>
</feature>
<proteinExistence type="predicted"/>
<feature type="region of interest" description="Disordered" evidence="1">
    <location>
        <begin position="199"/>
        <end position="242"/>
    </location>
</feature>
<keyword evidence="3" id="KW-1185">Reference proteome</keyword>
<organism evidence="2 3">
    <name type="scientific">Pseudalkalibacillus berkeleyi</name>
    <dbReference type="NCBI Taxonomy" id="1069813"/>
    <lineage>
        <taxon>Bacteria</taxon>
        <taxon>Bacillati</taxon>
        <taxon>Bacillota</taxon>
        <taxon>Bacilli</taxon>
        <taxon>Bacillales</taxon>
        <taxon>Fictibacillaceae</taxon>
        <taxon>Pseudalkalibacillus</taxon>
    </lineage>
</organism>
<dbReference type="EMBL" id="JAKIJS010000005">
    <property type="protein sequence ID" value="MCF6139552.1"/>
    <property type="molecule type" value="Genomic_DNA"/>
</dbReference>